<dbReference type="NCBIfam" id="TIGR02937">
    <property type="entry name" value="sigma70-ECF"/>
    <property type="match status" value="1"/>
</dbReference>
<dbReference type="Proteomes" id="UP001259982">
    <property type="component" value="Unassembled WGS sequence"/>
</dbReference>
<evidence type="ECO:0000256" key="2">
    <source>
        <dbReference type="ARBA" id="ARBA00023082"/>
    </source>
</evidence>
<name>A0ABU3BDX3_9GAMM</name>
<keyword evidence="2" id="KW-0731">Sigma factor</keyword>
<dbReference type="NCBIfam" id="TIGR02479">
    <property type="entry name" value="FliA_WhiG"/>
    <property type="match status" value="1"/>
</dbReference>
<evidence type="ECO:0000259" key="6">
    <source>
        <dbReference type="PROSITE" id="PS00716"/>
    </source>
</evidence>
<dbReference type="InterPro" id="IPR007624">
    <property type="entry name" value="RNA_pol_sigma70_r3"/>
</dbReference>
<evidence type="ECO:0000256" key="1">
    <source>
        <dbReference type="ARBA" id="ARBA00023015"/>
    </source>
</evidence>
<dbReference type="InterPro" id="IPR007630">
    <property type="entry name" value="RNA_pol_sigma70_r4"/>
</dbReference>
<keyword evidence="8" id="KW-1185">Reference proteome</keyword>
<proteinExistence type="predicted"/>
<dbReference type="Gene3D" id="1.20.140.160">
    <property type="match status" value="1"/>
</dbReference>
<gene>
    <name evidence="7" type="ORF">RM531_14025</name>
</gene>
<dbReference type="NCBIfam" id="NF005413">
    <property type="entry name" value="PRK06986.1"/>
    <property type="match status" value="1"/>
</dbReference>
<dbReference type="PROSITE" id="PS00716">
    <property type="entry name" value="SIGMA70_2"/>
    <property type="match status" value="1"/>
</dbReference>
<evidence type="ECO:0000256" key="4">
    <source>
        <dbReference type="ARBA" id="ARBA00023163"/>
    </source>
</evidence>
<evidence type="ECO:0000256" key="3">
    <source>
        <dbReference type="ARBA" id="ARBA00023125"/>
    </source>
</evidence>
<dbReference type="InterPro" id="IPR014284">
    <property type="entry name" value="RNA_pol_sigma-70_dom"/>
</dbReference>
<dbReference type="InterPro" id="IPR000943">
    <property type="entry name" value="RNA_pol_sigma70"/>
</dbReference>
<accession>A0ABU3BDX3</accession>
<dbReference type="PANTHER" id="PTHR30385">
    <property type="entry name" value="SIGMA FACTOR F FLAGELLAR"/>
    <property type="match status" value="1"/>
</dbReference>
<dbReference type="Gene3D" id="1.10.1740.10">
    <property type="match status" value="1"/>
</dbReference>
<sequence>MKTANAMYAPAQQSNPLVAEHIDLVKRIAYRLVSRLPDSVQVEDLIQAGMLGLLEAHERYRDGEGASFSTFAGIRIRGAMLDEIRRGDWTPRSVHRAARAVAEAQSTVESRCGRAAGEWEIAAEMGVSMADLRRTVSDASSAYLTSLDDAGPDDTTAEVPAGDATSPQQRFEQESLYRAVVDASDTLPERERLLMTLYYDQDLNLRQIAERLGVSESRACQLHGRAIARVRERLMAWAA</sequence>
<keyword evidence="1" id="KW-0805">Transcription regulation</keyword>
<dbReference type="Pfam" id="PF04545">
    <property type="entry name" value="Sigma70_r4"/>
    <property type="match status" value="1"/>
</dbReference>
<dbReference type="InterPro" id="IPR012845">
    <property type="entry name" value="RNA_pol_sigma_FliA_WhiG"/>
</dbReference>
<dbReference type="SUPFAM" id="SSF88659">
    <property type="entry name" value="Sigma3 and sigma4 domains of RNA polymerase sigma factors"/>
    <property type="match status" value="2"/>
</dbReference>
<comment type="caution">
    <text evidence="7">The sequence shown here is derived from an EMBL/GenBank/DDBJ whole genome shotgun (WGS) entry which is preliminary data.</text>
</comment>
<keyword evidence="4" id="KW-0804">Transcription</keyword>
<dbReference type="InterPro" id="IPR013325">
    <property type="entry name" value="RNA_pol_sigma_r2"/>
</dbReference>
<dbReference type="InterPro" id="IPR013324">
    <property type="entry name" value="RNA_pol_sigma_r3/r4-like"/>
</dbReference>
<dbReference type="InterPro" id="IPR007627">
    <property type="entry name" value="RNA_pol_sigma70_r2"/>
</dbReference>
<evidence type="ECO:0000256" key="5">
    <source>
        <dbReference type="SAM" id="MobiDB-lite"/>
    </source>
</evidence>
<evidence type="ECO:0000313" key="7">
    <source>
        <dbReference type="EMBL" id="MDT0619591.1"/>
    </source>
</evidence>
<dbReference type="CDD" id="cd06171">
    <property type="entry name" value="Sigma70_r4"/>
    <property type="match status" value="1"/>
</dbReference>
<feature type="region of interest" description="Disordered" evidence="5">
    <location>
        <begin position="144"/>
        <end position="170"/>
    </location>
</feature>
<dbReference type="PRINTS" id="PR00046">
    <property type="entry name" value="SIGMA70FCT"/>
</dbReference>
<evidence type="ECO:0000313" key="8">
    <source>
        <dbReference type="Proteomes" id="UP001259982"/>
    </source>
</evidence>
<reference evidence="7 8" key="1">
    <citation type="submission" date="2023-09" db="EMBL/GenBank/DDBJ databases">
        <authorList>
            <person name="Rey-Velasco X."/>
        </authorList>
    </citation>
    <scope>NUCLEOTIDE SEQUENCE [LARGE SCALE GENOMIC DNA]</scope>
    <source>
        <strain evidence="7 8">P385</strain>
    </source>
</reference>
<dbReference type="PIRSF" id="PIRSF000770">
    <property type="entry name" value="RNA_pol_sigma-SigE/K"/>
    <property type="match status" value="1"/>
</dbReference>
<dbReference type="PANTHER" id="PTHR30385:SF7">
    <property type="entry name" value="RNA POLYMERASE SIGMA FACTOR FLIA"/>
    <property type="match status" value="1"/>
</dbReference>
<dbReference type="EMBL" id="JAVRHY010000017">
    <property type="protein sequence ID" value="MDT0619591.1"/>
    <property type="molecule type" value="Genomic_DNA"/>
</dbReference>
<protein>
    <submittedName>
        <fullName evidence="7">RNA polymerase sigma factor FliA</fullName>
    </submittedName>
</protein>
<dbReference type="Pfam" id="PF04542">
    <property type="entry name" value="Sigma70_r2"/>
    <property type="match status" value="1"/>
</dbReference>
<feature type="domain" description="RNA polymerase sigma-70" evidence="6">
    <location>
        <begin position="204"/>
        <end position="230"/>
    </location>
</feature>
<dbReference type="SUPFAM" id="SSF88946">
    <property type="entry name" value="Sigma2 domain of RNA polymerase sigma factors"/>
    <property type="match status" value="1"/>
</dbReference>
<dbReference type="RefSeq" id="WP_311660121.1">
    <property type="nucleotide sequence ID" value="NZ_JAVRHY010000017.1"/>
</dbReference>
<keyword evidence="3" id="KW-0238">DNA-binding</keyword>
<organism evidence="7 8">
    <name type="scientific">Spectribacter acetivorans</name>
    <dbReference type="NCBI Taxonomy" id="3075603"/>
    <lineage>
        <taxon>Bacteria</taxon>
        <taxon>Pseudomonadati</taxon>
        <taxon>Pseudomonadota</taxon>
        <taxon>Gammaproteobacteria</taxon>
        <taxon>Salinisphaerales</taxon>
        <taxon>Salinisphaeraceae</taxon>
        <taxon>Spectribacter</taxon>
    </lineage>
</organism>
<dbReference type="Pfam" id="PF04539">
    <property type="entry name" value="Sigma70_r3"/>
    <property type="match status" value="1"/>
</dbReference>